<feature type="domain" description="CMP/dCMP-type deaminase" evidence="3">
    <location>
        <begin position="3"/>
        <end position="115"/>
    </location>
</feature>
<evidence type="ECO:0000313" key="5">
    <source>
        <dbReference type="Proteomes" id="UP000232488"/>
    </source>
</evidence>
<dbReference type="InterPro" id="IPR016193">
    <property type="entry name" value="Cytidine_deaminase-like"/>
</dbReference>
<dbReference type="RefSeq" id="YP_009507448.1">
    <property type="nucleotide sequence ID" value="NC_038553.1"/>
</dbReference>
<organism evidence="4 5">
    <name type="scientific">Heterosigma akashiwo virus 01</name>
    <name type="common">HaV01</name>
    <dbReference type="NCBI Taxonomy" id="97195"/>
    <lineage>
        <taxon>Viruses</taxon>
        <taxon>Varidnaviria</taxon>
        <taxon>Bamfordvirae</taxon>
        <taxon>Nucleocytoviricota</taxon>
        <taxon>Megaviricetes</taxon>
        <taxon>Algavirales</taxon>
        <taxon>Phycodnaviridae</taxon>
        <taxon>Raphidovirus</taxon>
        <taxon>Raphidovirus japonicum</taxon>
    </lineage>
</organism>
<sequence length="115" mass="13405">MNTNHDVYLSSAAKLAFKSDNNKHKHGCIIINNKGHIISQGINRNYKNNPFLTVHAEQDALLSIDKKKLKKYKCLFMYVVRIKNTDINKLKLSKPCDSCQRKILKFPNIKYIYYS</sequence>
<dbReference type="InterPro" id="IPR002125">
    <property type="entry name" value="CMP_dCMP_dom"/>
</dbReference>
<name>A0A1C9C519_HAV01</name>
<dbReference type="GO" id="GO:0008270">
    <property type="term" value="F:zinc ion binding"/>
    <property type="evidence" value="ECO:0007669"/>
    <property type="project" value="InterPro"/>
</dbReference>
<keyword evidence="2" id="KW-0862">Zinc</keyword>
<evidence type="ECO:0000259" key="3">
    <source>
        <dbReference type="PROSITE" id="PS51747"/>
    </source>
</evidence>
<proteinExistence type="predicted"/>
<accession>A0A1C9C519</accession>
<dbReference type="Pfam" id="PF00383">
    <property type="entry name" value="dCMP_cyt_deam_1"/>
    <property type="match status" value="1"/>
</dbReference>
<evidence type="ECO:0000313" key="4">
    <source>
        <dbReference type="EMBL" id="AOM63382.1"/>
    </source>
</evidence>
<gene>
    <name evidence="4" type="primary">HaV53_ORF51</name>
</gene>
<dbReference type="KEGG" id="vg:37618432"/>
<dbReference type="EMBL" id="KX008963">
    <property type="protein sequence ID" value="AOM63382.1"/>
    <property type="molecule type" value="Genomic_DNA"/>
</dbReference>
<organismHost>
    <name type="scientific">Heterosigma akashiwo</name>
    <name type="common">Chromophytic alga</name>
    <name type="synonym">Heterosigma carterae</name>
    <dbReference type="NCBI Taxonomy" id="2829"/>
</organismHost>
<dbReference type="PROSITE" id="PS00903">
    <property type="entry name" value="CYT_DCMP_DEAMINASES_1"/>
    <property type="match status" value="1"/>
</dbReference>
<protein>
    <recommendedName>
        <fullName evidence="3">CMP/dCMP-type deaminase domain-containing protein</fullName>
    </recommendedName>
</protein>
<dbReference type="SUPFAM" id="SSF53927">
    <property type="entry name" value="Cytidine deaminase-like"/>
    <property type="match status" value="1"/>
</dbReference>
<reference evidence="4 5" key="1">
    <citation type="submission" date="2016-03" db="EMBL/GenBank/DDBJ databases">
        <title>Genome sequences of a Phycodnavirus, Heterosigma akashiwo virus strain 53.</title>
        <authorList>
            <person name="Ueki S."/>
            <person name="Ogura Y."/>
            <person name="Hayashi T."/>
        </authorList>
    </citation>
    <scope>NUCLEOTIDE SEQUENCE [LARGE SCALE GENOMIC DNA]</scope>
    <source>
        <strain evidence="4">HaV53</strain>
    </source>
</reference>
<dbReference type="Gene3D" id="3.40.140.10">
    <property type="entry name" value="Cytidine Deaminase, domain 2"/>
    <property type="match status" value="1"/>
</dbReference>
<dbReference type="InterPro" id="IPR016192">
    <property type="entry name" value="APOBEC/CMP_deaminase_Zn-bd"/>
</dbReference>
<evidence type="ECO:0000256" key="1">
    <source>
        <dbReference type="ARBA" id="ARBA00022723"/>
    </source>
</evidence>
<keyword evidence="1" id="KW-0479">Metal-binding</keyword>
<dbReference type="Proteomes" id="UP000232488">
    <property type="component" value="Segment"/>
</dbReference>
<dbReference type="GeneID" id="37618432"/>
<dbReference type="PROSITE" id="PS51747">
    <property type="entry name" value="CYT_DCMP_DEAMINASES_2"/>
    <property type="match status" value="1"/>
</dbReference>
<evidence type="ECO:0000256" key="2">
    <source>
        <dbReference type="ARBA" id="ARBA00022833"/>
    </source>
</evidence>
<keyword evidence="5" id="KW-1185">Reference proteome</keyword>
<dbReference type="GO" id="GO:0016787">
    <property type="term" value="F:hydrolase activity"/>
    <property type="evidence" value="ECO:0007669"/>
    <property type="project" value="InterPro"/>
</dbReference>